<evidence type="ECO:0000313" key="3">
    <source>
        <dbReference type="EMBL" id="QDU55328.1"/>
    </source>
</evidence>
<dbReference type="OrthoDB" id="251479at2"/>
<evidence type="ECO:0000313" key="4">
    <source>
        <dbReference type="Proteomes" id="UP000315750"/>
    </source>
</evidence>
<sequence>MADETSTNANETKPAGLIGKLMGYVHGIRDWAAVSLLRQILLGAGFLGVLLATIGTWLYLAALTVSDSSPTIADALEAYDKGELQEARLLVVELTDSGEIDPADYGGPLFVLGAVKAAEAEQQWSSLQRQSQYLIASKYLQEAKSAGFPKTRIQEGNYLLGRSLLESGDATAGLRVLEEALQDDSADHTDLHLTLAAAYSLSDPPQFEAALKHIDTALESNDLQGEKRSKTLLDRIDTLCQLGRYNEARATLQAIPAELLTDNQIAMASAHTCIAELQRFLASRIDPNQEPTQLYAAVKDSITKLERISPAEDNAEEAMYLAGVAYGLNGETNRAIRQFERVRKLFSASPAGIAASVAEGDIYRQQKRDDNQALTAYRRCLSVLDSPRAYRNEYMPLHELRQRMMAAHADFLARDQYESAKTLGEQLGSLLGKTKQLELEADTYNQWGRYLVDEAARGVVDAKKVQREGRRKLREAGVDYEQYARRVFATPEYTEAVWKSAECYQLGQSYSSAIRMLNEYLKNEPVKRNALALLRLGQAHLSLGEVDEGVFALEECIELHPQDAAVFRARLDCAKAFGDHERIREAEQLLLSNLHSSGLTPESAEWRESLFELGHLLYDAERYDEAVDRLGEAVERKIGGNKSRLANYLIAESYRRAAEKPLQDLEQAKTANERESGTREVQHLLNKALHHYEQVRVDIANSVSTTPLDRAMLRNCYMFKGSALFALGRVEHSPERFKQAIDEYSNVSTLYQNEPFVLETFVQIANCWRRLNDPVKARLNVGQALELLQQLPEDADFSQTTNFNRSQWKLMLEQMLEW</sequence>
<gene>
    <name evidence="3" type="ORF">Pan181_15170</name>
</gene>
<keyword evidence="2" id="KW-1133">Transmembrane helix</keyword>
<dbReference type="KEGG" id="amuc:Pan181_15170"/>
<feature type="transmembrane region" description="Helical" evidence="2">
    <location>
        <begin position="40"/>
        <end position="60"/>
    </location>
</feature>
<dbReference type="RefSeq" id="WP_145246198.1">
    <property type="nucleotide sequence ID" value="NZ_CP036278.1"/>
</dbReference>
<dbReference type="Pfam" id="PF13432">
    <property type="entry name" value="TPR_16"/>
    <property type="match status" value="2"/>
</dbReference>
<protein>
    <submittedName>
        <fullName evidence="3">Anaphase-promoting complex, cyclosome, subunit 3</fullName>
    </submittedName>
</protein>
<dbReference type="InterPro" id="IPR019734">
    <property type="entry name" value="TPR_rpt"/>
</dbReference>
<dbReference type="SMART" id="SM00028">
    <property type="entry name" value="TPR"/>
    <property type="match status" value="5"/>
</dbReference>
<dbReference type="EMBL" id="CP036278">
    <property type="protein sequence ID" value="QDU55328.1"/>
    <property type="molecule type" value="Genomic_DNA"/>
</dbReference>
<dbReference type="AlphaFoldDB" id="A0A518AKR3"/>
<accession>A0A518AKR3</accession>
<dbReference type="Gene3D" id="1.25.40.10">
    <property type="entry name" value="Tetratricopeptide repeat domain"/>
    <property type="match status" value="4"/>
</dbReference>
<name>A0A518AKR3_9BACT</name>
<reference evidence="3 4" key="1">
    <citation type="submission" date="2019-02" db="EMBL/GenBank/DDBJ databases">
        <title>Deep-cultivation of Planctomycetes and their phenomic and genomic characterization uncovers novel biology.</title>
        <authorList>
            <person name="Wiegand S."/>
            <person name="Jogler M."/>
            <person name="Boedeker C."/>
            <person name="Pinto D."/>
            <person name="Vollmers J."/>
            <person name="Rivas-Marin E."/>
            <person name="Kohn T."/>
            <person name="Peeters S.H."/>
            <person name="Heuer A."/>
            <person name="Rast P."/>
            <person name="Oberbeckmann S."/>
            <person name="Bunk B."/>
            <person name="Jeske O."/>
            <person name="Meyerdierks A."/>
            <person name="Storesund J.E."/>
            <person name="Kallscheuer N."/>
            <person name="Luecker S."/>
            <person name="Lage O.M."/>
            <person name="Pohl T."/>
            <person name="Merkel B.J."/>
            <person name="Hornburger P."/>
            <person name="Mueller R.-W."/>
            <person name="Bruemmer F."/>
            <person name="Labrenz M."/>
            <person name="Spormann A.M."/>
            <person name="Op den Camp H."/>
            <person name="Overmann J."/>
            <person name="Amann R."/>
            <person name="Jetten M.S.M."/>
            <person name="Mascher T."/>
            <person name="Medema M.H."/>
            <person name="Devos D.P."/>
            <person name="Kaster A.-K."/>
            <person name="Ovreas L."/>
            <person name="Rohde M."/>
            <person name="Galperin M.Y."/>
            <person name="Jogler C."/>
        </authorList>
    </citation>
    <scope>NUCLEOTIDE SEQUENCE [LARGE SCALE GENOMIC DNA]</scope>
    <source>
        <strain evidence="3 4">Pan181</strain>
    </source>
</reference>
<feature type="repeat" description="TPR" evidence="1">
    <location>
        <begin position="530"/>
        <end position="563"/>
    </location>
</feature>
<dbReference type="PROSITE" id="PS50005">
    <property type="entry name" value="TPR"/>
    <property type="match status" value="1"/>
</dbReference>
<dbReference type="PANTHER" id="PTHR12558:SF13">
    <property type="entry name" value="CELL DIVISION CYCLE PROTEIN 27 HOMOLOG"/>
    <property type="match status" value="1"/>
</dbReference>
<evidence type="ECO:0000256" key="1">
    <source>
        <dbReference type="PROSITE-ProRule" id="PRU00339"/>
    </source>
</evidence>
<keyword evidence="2" id="KW-0812">Transmembrane</keyword>
<organism evidence="3 4">
    <name type="scientific">Aeoliella mucimassa</name>
    <dbReference type="NCBI Taxonomy" id="2527972"/>
    <lineage>
        <taxon>Bacteria</taxon>
        <taxon>Pseudomonadati</taxon>
        <taxon>Planctomycetota</taxon>
        <taxon>Planctomycetia</taxon>
        <taxon>Pirellulales</taxon>
        <taxon>Lacipirellulaceae</taxon>
        <taxon>Aeoliella</taxon>
    </lineage>
</organism>
<evidence type="ECO:0000256" key="2">
    <source>
        <dbReference type="SAM" id="Phobius"/>
    </source>
</evidence>
<dbReference type="Proteomes" id="UP000315750">
    <property type="component" value="Chromosome"/>
</dbReference>
<proteinExistence type="predicted"/>
<keyword evidence="2" id="KW-0472">Membrane</keyword>
<keyword evidence="4" id="KW-1185">Reference proteome</keyword>
<dbReference type="SUPFAM" id="SSF48452">
    <property type="entry name" value="TPR-like"/>
    <property type="match status" value="2"/>
</dbReference>
<dbReference type="PANTHER" id="PTHR12558">
    <property type="entry name" value="CELL DIVISION CYCLE 16,23,27"/>
    <property type="match status" value="1"/>
</dbReference>
<dbReference type="InterPro" id="IPR011990">
    <property type="entry name" value="TPR-like_helical_dom_sf"/>
</dbReference>
<keyword evidence="1" id="KW-0802">TPR repeat</keyword>